<proteinExistence type="predicted"/>
<protein>
    <submittedName>
        <fullName evidence="1">Uncharacterized protein</fullName>
    </submittedName>
</protein>
<accession>A0A9P8K122</accession>
<name>A0A9P8K122_AURME</name>
<dbReference type="SUPFAM" id="SSF46785">
    <property type="entry name" value="Winged helix' DNA-binding domain"/>
    <property type="match status" value="1"/>
</dbReference>
<gene>
    <name evidence="1" type="ORF">KCV03_g10021</name>
</gene>
<dbReference type="Gene3D" id="3.40.50.150">
    <property type="entry name" value="Vaccinia Virus protein VP39"/>
    <property type="match status" value="1"/>
</dbReference>
<dbReference type="OrthoDB" id="2410195at2759"/>
<dbReference type="PANTHER" id="PTHR43712:SF15">
    <property type="entry name" value="MONODICTYPHENONE CLUSTER TRANSCRIPTIONAL COACTIVATOR MDPA"/>
    <property type="match status" value="1"/>
</dbReference>
<dbReference type="Proteomes" id="UP000767238">
    <property type="component" value="Unassembled WGS sequence"/>
</dbReference>
<dbReference type="AlphaFoldDB" id="A0A9P8K122"/>
<feature type="non-terminal residue" evidence="1">
    <location>
        <position position="1"/>
    </location>
</feature>
<sequence length="461" mass="51088">MDPSWASFHEKVFDIQDAAQVLSQAASKGDFADAVTKTNHSPNDSLVPSRASSESLRARTSILESSGSLQTMLRDPRGLLEHLMFQVQLLASLQWLSSFQVLACIPIEHPTTFEDVAELASVPESQLIRVARITAMAGFLREPQPGHVVHSALSAQFVLEPFSLDALLFISDVVNPTSMQMTRATKTYGETQNPDRTPYQLVFHTTPDSVVDTKLRRQHAAFDRLSAYNYVTDLSSIYDWHSLGAGTVVEVCARSVDTITALPHLSEKLEFIVQTNDSRMYDHMTLLSRSDQKSRSSATPVNTIALPTSAGLDNPTARVKVQYRTDGEPQTVQGAAVYLYYIPPLCVARNVEQVLAELDAELRSHYSVLRGCPNATMVVVMHLLPEPGVLSGHMEANLRTLDILLHQLTNQRLLEEQDVLNVLGQIRDSTGRLVLVKKSIDRHRPVTVLQIKAEVFPTLSL</sequence>
<evidence type="ECO:0000313" key="1">
    <source>
        <dbReference type="EMBL" id="KAH0210515.1"/>
    </source>
</evidence>
<organism evidence="1 2">
    <name type="scientific">Aureobasidium melanogenum</name>
    <name type="common">Aureobasidium pullulans var. melanogenum</name>
    <dbReference type="NCBI Taxonomy" id="46634"/>
    <lineage>
        <taxon>Eukaryota</taxon>
        <taxon>Fungi</taxon>
        <taxon>Dikarya</taxon>
        <taxon>Ascomycota</taxon>
        <taxon>Pezizomycotina</taxon>
        <taxon>Dothideomycetes</taxon>
        <taxon>Dothideomycetidae</taxon>
        <taxon>Dothideales</taxon>
        <taxon>Saccotheciaceae</taxon>
        <taxon>Aureobasidium</taxon>
    </lineage>
</organism>
<dbReference type="PANTHER" id="PTHR43712">
    <property type="entry name" value="PUTATIVE (AFU_ORTHOLOGUE AFUA_4G14580)-RELATED"/>
    <property type="match status" value="1"/>
</dbReference>
<dbReference type="EMBL" id="JAHFYH010000165">
    <property type="protein sequence ID" value="KAH0210515.1"/>
    <property type="molecule type" value="Genomic_DNA"/>
</dbReference>
<dbReference type="InterPro" id="IPR029063">
    <property type="entry name" value="SAM-dependent_MTases_sf"/>
</dbReference>
<reference evidence="1" key="1">
    <citation type="journal article" date="2021" name="J Fungi (Basel)">
        <title>Virulence traits and population genomics of the black yeast Aureobasidium melanogenum.</title>
        <authorList>
            <person name="Cernosa A."/>
            <person name="Sun X."/>
            <person name="Gostincar C."/>
            <person name="Fang C."/>
            <person name="Gunde-Cimerman N."/>
            <person name="Song Z."/>
        </authorList>
    </citation>
    <scope>NUCLEOTIDE SEQUENCE</scope>
    <source>
        <strain evidence="1">EXF-8016</strain>
    </source>
</reference>
<evidence type="ECO:0000313" key="2">
    <source>
        <dbReference type="Proteomes" id="UP000767238"/>
    </source>
</evidence>
<comment type="caution">
    <text evidence="1">The sequence shown here is derived from an EMBL/GenBank/DDBJ whole genome shotgun (WGS) entry which is preliminary data.</text>
</comment>
<reference evidence="1" key="2">
    <citation type="submission" date="2021-08" db="EMBL/GenBank/DDBJ databases">
        <authorList>
            <person name="Gostincar C."/>
            <person name="Sun X."/>
            <person name="Song Z."/>
            <person name="Gunde-Cimerman N."/>
        </authorList>
    </citation>
    <scope>NUCLEOTIDE SEQUENCE</scope>
    <source>
        <strain evidence="1">EXF-8016</strain>
    </source>
</reference>
<dbReference type="InterPro" id="IPR036390">
    <property type="entry name" value="WH_DNA-bd_sf"/>
</dbReference>